<dbReference type="NCBIfam" id="TIGR00187">
    <property type="entry name" value="ribE"/>
    <property type="match status" value="1"/>
</dbReference>
<evidence type="ECO:0000256" key="1">
    <source>
        <dbReference type="ARBA" id="ARBA00022737"/>
    </source>
</evidence>
<evidence type="ECO:0000259" key="4">
    <source>
        <dbReference type="PROSITE" id="PS51177"/>
    </source>
</evidence>
<evidence type="ECO:0000313" key="6">
    <source>
        <dbReference type="Proteomes" id="UP000288947"/>
    </source>
</evidence>
<keyword evidence="6" id="KW-1185">Reference proteome</keyword>
<proteinExistence type="predicted"/>
<evidence type="ECO:0000256" key="3">
    <source>
        <dbReference type="PROSITE-ProRule" id="PRU00524"/>
    </source>
</evidence>
<dbReference type="PANTHER" id="PTHR21098">
    <property type="entry name" value="RIBOFLAVIN SYNTHASE ALPHA CHAIN"/>
    <property type="match status" value="1"/>
</dbReference>
<dbReference type="Pfam" id="PF00677">
    <property type="entry name" value="Lum_binding"/>
    <property type="match status" value="2"/>
</dbReference>
<evidence type="ECO:0000313" key="5">
    <source>
        <dbReference type="EMBL" id="QAV32650.1"/>
    </source>
</evidence>
<dbReference type="InterPro" id="IPR001783">
    <property type="entry name" value="Lumazine-bd"/>
</dbReference>
<dbReference type="Gene3D" id="2.40.30.20">
    <property type="match status" value="2"/>
</dbReference>
<reference evidence="5 6" key="1">
    <citation type="submission" date="2018-01" db="EMBL/GenBank/DDBJ databases">
        <title>The whole genome sequencing and assembly of Fervidobacterium changbaicum CBS-1 strain.</title>
        <authorList>
            <person name="Kim J.-Y."/>
            <person name="Park M.-K."/>
            <person name="Yi H."/>
            <person name="Bahn Y.-S."/>
            <person name="Kim J.F."/>
            <person name="Lee D.-W."/>
        </authorList>
    </citation>
    <scope>NUCLEOTIDE SEQUENCE [LARGE SCALE GENOMIC DNA]</scope>
    <source>
        <strain evidence="5 6">CBS-1</strain>
    </source>
</reference>
<dbReference type="InterPro" id="IPR023366">
    <property type="entry name" value="ATP_synth_asu-like_sf"/>
</dbReference>
<dbReference type="EC" id="2.5.1.9" evidence="2"/>
<dbReference type="EMBL" id="CP026721">
    <property type="protein sequence ID" value="QAV32650.1"/>
    <property type="molecule type" value="Genomic_DNA"/>
</dbReference>
<evidence type="ECO:0000256" key="2">
    <source>
        <dbReference type="NCBIfam" id="TIGR00187"/>
    </source>
</evidence>
<dbReference type="RefSeq" id="WP_090222591.1">
    <property type="nucleotide sequence ID" value="NZ_CP026721.1"/>
</dbReference>
<dbReference type="InterPro" id="IPR017938">
    <property type="entry name" value="Riboflavin_synthase-like_b-brl"/>
</dbReference>
<protein>
    <recommendedName>
        <fullName evidence="2">Riboflavin synthase</fullName>
        <ecNumber evidence="2">2.5.1.9</ecNumber>
    </recommendedName>
</protein>
<keyword evidence="1" id="KW-0677">Repeat</keyword>
<dbReference type="NCBIfam" id="NF006767">
    <property type="entry name" value="PRK09289.1"/>
    <property type="match status" value="1"/>
</dbReference>
<feature type="repeat" description="Lumazine-binding" evidence="3">
    <location>
        <begin position="1"/>
        <end position="89"/>
    </location>
</feature>
<accession>A0ABX5QQA9</accession>
<feature type="repeat" description="Lumazine-binding" evidence="3">
    <location>
        <begin position="90"/>
        <end position="185"/>
    </location>
</feature>
<dbReference type="CDD" id="cd00402">
    <property type="entry name" value="Riboflavin_synthase_like"/>
    <property type="match status" value="1"/>
</dbReference>
<dbReference type="PANTHER" id="PTHR21098:SF0">
    <property type="entry name" value="RIBOFLAVIN SYNTHASE"/>
    <property type="match status" value="1"/>
</dbReference>
<sequence>MFTGIIQFVCKGYFDGKRLIVENPWNTEQNIPEIGESIAVNGVCLTVISAGEKLYFDVGEETLRKTNLRLGKYFNLERSLRVGESLSGHFVTGHVDGTVRFLSKRTAKNSLIMVFEKPKESWAVVSKGSIAINGVSLTIANVFEETFEVQVIPHTLENTNLKHLKLGEPVNYEIDIMSRYVKGVLDSWNKNFLNQLGMIF</sequence>
<dbReference type="PIRSF" id="PIRSF000498">
    <property type="entry name" value="Riboflavin_syn_A"/>
    <property type="match status" value="1"/>
</dbReference>
<dbReference type="PROSITE" id="PS51177">
    <property type="entry name" value="LUMAZINE_BIND"/>
    <property type="match status" value="2"/>
</dbReference>
<dbReference type="InterPro" id="IPR026017">
    <property type="entry name" value="Lumazine-bd_dom"/>
</dbReference>
<gene>
    <name evidence="5" type="ORF">CBS1_02050</name>
</gene>
<dbReference type="SUPFAM" id="SSF63380">
    <property type="entry name" value="Riboflavin synthase domain-like"/>
    <property type="match status" value="2"/>
</dbReference>
<name>A0ABX5QQA9_9BACT</name>
<organism evidence="5 6">
    <name type="scientific">Fervidobacterium changbaicum</name>
    <dbReference type="NCBI Taxonomy" id="310769"/>
    <lineage>
        <taxon>Bacteria</taxon>
        <taxon>Thermotogati</taxon>
        <taxon>Thermotogota</taxon>
        <taxon>Thermotogae</taxon>
        <taxon>Thermotogales</taxon>
        <taxon>Fervidobacteriaceae</taxon>
        <taxon>Fervidobacterium</taxon>
    </lineage>
</organism>
<dbReference type="Proteomes" id="UP000288947">
    <property type="component" value="Chromosome"/>
</dbReference>
<feature type="domain" description="Lumazine-binding" evidence="4">
    <location>
        <begin position="1"/>
        <end position="89"/>
    </location>
</feature>
<feature type="domain" description="Lumazine-binding" evidence="4">
    <location>
        <begin position="90"/>
        <end position="185"/>
    </location>
</feature>